<name>A0ACC0CRN6_9PEZI</name>
<comment type="caution">
    <text evidence="1">The sequence shown here is derived from an EMBL/GenBank/DDBJ whole genome shotgun (WGS) entry which is preliminary data.</text>
</comment>
<reference evidence="1 2" key="1">
    <citation type="journal article" date="2022" name="New Phytol.">
        <title>Ecological generalism drives hyperdiversity of secondary metabolite gene clusters in xylarialean endophytes.</title>
        <authorList>
            <person name="Franco M.E.E."/>
            <person name="Wisecaver J.H."/>
            <person name="Arnold A.E."/>
            <person name="Ju Y.M."/>
            <person name="Slot J.C."/>
            <person name="Ahrendt S."/>
            <person name="Moore L.P."/>
            <person name="Eastman K.E."/>
            <person name="Scott K."/>
            <person name="Konkel Z."/>
            <person name="Mondo S.J."/>
            <person name="Kuo A."/>
            <person name="Hayes R.D."/>
            <person name="Haridas S."/>
            <person name="Andreopoulos B."/>
            <person name="Riley R."/>
            <person name="LaButti K."/>
            <person name="Pangilinan J."/>
            <person name="Lipzen A."/>
            <person name="Amirebrahimi M."/>
            <person name="Yan J."/>
            <person name="Adam C."/>
            <person name="Keymanesh K."/>
            <person name="Ng V."/>
            <person name="Louie K."/>
            <person name="Northen T."/>
            <person name="Drula E."/>
            <person name="Henrissat B."/>
            <person name="Hsieh H.M."/>
            <person name="Youens-Clark K."/>
            <person name="Lutzoni F."/>
            <person name="Miadlikowska J."/>
            <person name="Eastwood D.C."/>
            <person name="Hamelin R.C."/>
            <person name="Grigoriev I.V."/>
            <person name="U'Ren J.M."/>
        </authorList>
    </citation>
    <scope>NUCLEOTIDE SEQUENCE [LARGE SCALE GENOMIC DNA]</scope>
    <source>
        <strain evidence="1 2">ER1909</strain>
    </source>
</reference>
<proteinExistence type="predicted"/>
<gene>
    <name evidence="1" type="ORF">F4821DRAFT_281390</name>
</gene>
<organism evidence="1 2">
    <name type="scientific">Hypoxylon rubiginosum</name>
    <dbReference type="NCBI Taxonomy" id="110542"/>
    <lineage>
        <taxon>Eukaryota</taxon>
        <taxon>Fungi</taxon>
        <taxon>Dikarya</taxon>
        <taxon>Ascomycota</taxon>
        <taxon>Pezizomycotina</taxon>
        <taxon>Sordariomycetes</taxon>
        <taxon>Xylariomycetidae</taxon>
        <taxon>Xylariales</taxon>
        <taxon>Hypoxylaceae</taxon>
        <taxon>Hypoxylon</taxon>
    </lineage>
</organism>
<evidence type="ECO:0000313" key="1">
    <source>
        <dbReference type="EMBL" id="KAI6082962.1"/>
    </source>
</evidence>
<dbReference type="Proteomes" id="UP001497680">
    <property type="component" value="Unassembled WGS sequence"/>
</dbReference>
<evidence type="ECO:0000313" key="2">
    <source>
        <dbReference type="Proteomes" id="UP001497680"/>
    </source>
</evidence>
<accession>A0ACC0CRN6</accession>
<protein>
    <submittedName>
        <fullName evidence="1">Uncharacterized protein</fullName>
    </submittedName>
</protein>
<keyword evidence="2" id="KW-1185">Reference proteome</keyword>
<dbReference type="EMBL" id="MU394360">
    <property type="protein sequence ID" value="KAI6082962.1"/>
    <property type="molecule type" value="Genomic_DNA"/>
</dbReference>
<sequence>MVAIQKIFLATLSMTAVHAVEITNQCPSNQSLVGNSKCCPGYAIQDNGSFCCVKDPDWKCDNVLTCFDGNCNAKVSIDDPDYDQKVSAASGTSSSSASTSPSLATSTASISVSRPSASSDSASGTSTTTTGSTTASSGTAAATHTGNAATEARKATLGMVAALAAAPVAFYAL</sequence>